<comment type="caution">
    <text evidence="1">The sequence shown here is derived from an EMBL/GenBank/DDBJ whole genome shotgun (WGS) entry which is preliminary data.</text>
</comment>
<evidence type="ECO:0000313" key="1">
    <source>
        <dbReference type="EMBL" id="KAI8572428.1"/>
    </source>
</evidence>
<dbReference type="Proteomes" id="UP001062846">
    <property type="component" value="Chromosome 1"/>
</dbReference>
<dbReference type="EMBL" id="CM046388">
    <property type="protein sequence ID" value="KAI8572428.1"/>
    <property type="molecule type" value="Genomic_DNA"/>
</dbReference>
<accession>A0ACC0Q612</accession>
<protein>
    <submittedName>
        <fullName evidence="1">Uncharacterized protein</fullName>
    </submittedName>
</protein>
<evidence type="ECO:0000313" key="2">
    <source>
        <dbReference type="Proteomes" id="UP001062846"/>
    </source>
</evidence>
<sequence>MDTLPIQSTAWTNVKHNSYLASLEASFVKELHQSLGLLSSHSEYSDQFTVVQDGFSHRINSERSQPLTYNAAVAHFLFMSTLVWCMPAHGEVSDQNFVDEDQEEKSLSLSRPKRLKDGCSLLFNQRSNLRTNFNIHIRRRCGLAGYLFAFPSELFDRFQAVKAVGHHITPFTSYCNCVQGDSKHLLLAHLFDKPCSLGLPAIKADDVFDFHANNHIPIVIGSQMRYEVTGDSLYKDQNLARYIGSTDNAFEVGGYKWIGCPRNKLGLGVELVISMF</sequence>
<reference evidence="1" key="1">
    <citation type="submission" date="2022-02" db="EMBL/GenBank/DDBJ databases">
        <title>Plant Genome Project.</title>
        <authorList>
            <person name="Zhang R.-G."/>
        </authorList>
    </citation>
    <scope>NUCLEOTIDE SEQUENCE</scope>
    <source>
        <strain evidence="1">AT1</strain>
    </source>
</reference>
<organism evidence="1 2">
    <name type="scientific">Rhododendron molle</name>
    <name type="common">Chinese azalea</name>
    <name type="synonym">Azalea mollis</name>
    <dbReference type="NCBI Taxonomy" id="49168"/>
    <lineage>
        <taxon>Eukaryota</taxon>
        <taxon>Viridiplantae</taxon>
        <taxon>Streptophyta</taxon>
        <taxon>Embryophyta</taxon>
        <taxon>Tracheophyta</taxon>
        <taxon>Spermatophyta</taxon>
        <taxon>Magnoliopsida</taxon>
        <taxon>eudicotyledons</taxon>
        <taxon>Gunneridae</taxon>
        <taxon>Pentapetalae</taxon>
        <taxon>asterids</taxon>
        <taxon>Ericales</taxon>
        <taxon>Ericaceae</taxon>
        <taxon>Ericoideae</taxon>
        <taxon>Rhodoreae</taxon>
        <taxon>Rhododendron</taxon>
    </lineage>
</organism>
<name>A0ACC0Q612_RHOML</name>
<proteinExistence type="predicted"/>
<gene>
    <name evidence="1" type="ORF">RHMOL_Rhmol01G0197500</name>
</gene>
<keyword evidence="2" id="KW-1185">Reference proteome</keyword>